<dbReference type="Gene3D" id="3.40.30.10">
    <property type="entry name" value="Glutaredoxin"/>
    <property type="match status" value="1"/>
</dbReference>
<evidence type="ECO:0000256" key="4">
    <source>
        <dbReference type="ARBA" id="ARBA00023002"/>
    </source>
</evidence>
<proteinExistence type="inferred from homology"/>
<comment type="similarity">
    <text evidence="2">Belongs to the thioredoxin family. DsbA subfamily.</text>
</comment>
<comment type="function">
    <text evidence="1">May be required for disulfide bond formation in some proteins.</text>
</comment>
<keyword evidence="4" id="KW-0560">Oxidoreductase</keyword>
<keyword evidence="5" id="KW-1015">Disulfide bond</keyword>
<gene>
    <name evidence="8" type="ORF">FHS55_001453</name>
</gene>
<dbReference type="InterPro" id="IPR036249">
    <property type="entry name" value="Thioredoxin-like_sf"/>
</dbReference>
<accession>A0A839Z8T3</accession>
<dbReference type="EMBL" id="JACICD010000002">
    <property type="protein sequence ID" value="MBB3770858.1"/>
    <property type="molecule type" value="Genomic_DNA"/>
</dbReference>
<dbReference type="RefSeq" id="WP_183189018.1">
    <property type="nucleotide sequence ID" value="NZ_JACICD010000002.1"/>
</dbReference>
<dbReference type="PROSITE" id="PS51352">
    <property type="entry name" value="THIOREDOXIN_2"/>
    <property type="match status" value="1"/>
</dbReference>
<organism evidence="8 9">
    <name type="scientific">Ancylobacter tetraedralis</name>
    <dbReference type="NCBI Taxonomy" id="217068"/>
    <lineage>
        <taxon>Bacteria</taxon>
        <taxon>Pseudomonadati</taxon>
        <taxon>Pseudomonadota</taxon>
        <taxon>Alphaproteobacteria</taxon>
        <taxon>Hyphomicrobiales</taxon>
        <taxon>Xanthobacteraceae</taxon>
        <taxon>Ancylobacter</taxon>
    </lineage>
</organism>
<evidence type="ECO:0000313" key="9">
    <source>
        <dbReference type="Proteomes" id="UP000533469"/>
    </source>
</evidence>
<reference evidence="8 9" key="1">
    <citation type="submission" date="2020-08" db="EMBL/GenBank/DDBJ databases">
        <title>Genomic Encyclopedia of Type Strains, Phase IV (KMG-IV): sequencing the most valuable type-strain genomes for metagenomic binning, comparative biology and taxonomic classification.</title>
        <authorList>
            <person name="Goeker M."/>
        </authorList>
    </citation>
    <scope>NUCLEOTIDE SEQUENCE [LARGE SCALE GENOMIC DNA]</scope>
    <source>
        <strain evidence="8 9">DSM 5895</strain>
    </source>
</reference>
<dbReference type="CDD" id="cd03023">
    <property type="entry name" value="DsbA_Com1_like"/>
    <property type="match status" value="1"/>
</dbReference>
<dbReference type="Proteomes" id="UP000533469">
    <property type="component" value="Unassembled WGS sequence"/>
</dbReference>
<feature type="domain" description="Thioredoxin" evidence="7">
    <location>
        <begin position="10"/>
        <end position="206"/>
    </location>
</feature>
<dbReference type="InterPro" id="IPR012336">
    <property type="entry name" value="Thioredoxin-like_fold"/>
</dbReference>
<dbReference type="InterPro" id="IPR013766">
    <property type="entry name" value="Thioredoxin_domain"/>
</dbReference>
<dbReference type="PANTHER" id="PTHR13887">
    <property type="entry name" value="GLUTATHIONE S-TRANSFERASE KAPPA"/>
    <property type="match status" value="1"/>
</dbReference>
<keyword evidence="6" id="KW-0676">Redox-active center</keyword>
<dbReference type="SUPFAM" id="SSF52833">
    <property type="entry name" value="Thioredoxin-like"/>
    <property type="match status" value="1"/>
</dbReference>
<dbReference type="GO" id="GO:0016853">
    <property type="term" value="F:isomerase activity"/>
    <property type="evidence" value="ECO:0007669"/>
    <property type="project" value="UniProtKB-KW"/>
</dbReference>
<evidence type="ECO:0000256" key="5">
    <source>
        <dbReference type="ARBA" id="ARBA00023157"/>
    </source>
</evidence>
<evidence type="ECO:0000256" key="3">
    <source>
        <dbReference type="ARBA" id="ARBA00022729"/>
    </source>
</evidence>
<comment type="caution">
    <text evidence="8">The sequence shown here is derived from an EMBL/GenBank/DDBJ whole genome shotgun (WGS) entry which is preliminary data.</text>
</comment>
<sequence>MHRRGFLRSAAGVSLATLFAVPAVNTQQLGTRTLDVEALLFDPDAPNGGNPKGDVTIVAFFDYNCGYCRKASPALARLLREDGNIRLVYKDWPILSEASVVAAQLALAARYQDKYETAHRTLMELPGRSSTERMMTALAGAGLDRKRLSIDLKAHAGDIGGLLKRNNEQALALELPGTPVYLIGPFKVAAALDLQGFKDVVSDARQRAADK</sequence>
<protein>
    <submittedName>
        <fullName evidence="8">Protein-disulfide isomerase</fullName>
    </submittedName>
</protein>
<keyword evidence="8" id="KW-0413">Isomerase</keyword>
<evidence type="ECO:0000313" key="8">
    <source>
        <dbReference type="EMBL" id="MBB3770858.1"/>
    </source>
</evidence>
<dbReference type="AlphaFoldDB" id="A0A839Z8T3"/>
<evidence type="ECO:0000256" key="6">
    <source>
        <dbReference type="ARBA" id="ARBA00023284"/>
    </source>
</evidence>
<dbReference type="Pfam" id="PF13462">
    <property type="entry name" value="Thioredoxin_4"/>
    <property type="match status" value="1"/>
</dbReference>
<keyword evidence="3" id="KW-0732">Signal</keyword>
<evidence type="ECO:0000256" key="1">
    <source>
        <dbReference type="ARBA" id="ARBA00003565"/>
    </source>
</evidence>
<dbReference type="GO" id="GO:0016491">
    <property type="term" value="F:oxidoreductase activity"/>
    <property type="evidence" value="ECO:0007669"/>
    <property type="project" value="UniProtKB-KW"/>
</dbReference>
<dbReference type="PANTHER" id="PTHR13887:SF14">
    <property type="entry name" value="DISULFIDE BOND FORMATION PROTEIN D"/>
    <property type="match status" value="1"/>
</dbReference>
<keyword evidence="9" id="KW-1185">Reference proteome</keyword>
<evidence type="ECO:0000256" key="2">
    <source>
        <dbReference type="ARBA" id="ARBA00005791"/>
    </source>
</evidence>
<name>A0A839Z8T3_9HYPH</name>
<evidence type="ECO:0000259" key="7">
    <source>
        <dbReference type="PROSITE" id="PS51352"/>
    </source>
</evidence>